<feature type="domain" description="THIF-type NAD/FAD binding fold" evidence="6">
    <location>
        <begin position="61"/>
        <end position="582"/>
    </location>
</feature>
<sequence>MGTPNHDPPSSPISRPPKIAKMEDAIDISEATTALAVASAPSSRATPIPSGGRPDAKARRYDRQLRLWASTGQRSLESARILLIGDDASGCQTLKNLVLPGIQHFSILSDRNTTPTDVATNFFLEASSVSKSIALEEVRLLRELNPAVDGKARIANATELLASEPNFFLSFTLIIASNVPPKLEEDLAELLWHTSATVGQPDIPLVSIRTSGLTGRMQIQLREHCVGDTHPDTTHTLRIDQPFPALESYARKLDIEAMDSMDHSHIPWVVLLVRAACLWKDSHDGKLPSSSEDKADFKKLLTSWRRKGDEENFDEALAQAYRVWTSSALPYDIADLLREPSIATVSHNSKNLHLLLHALSRFLGAAPHLPPVSPSLPDMHSSTQSYVMLQNLYKQQYFDDLTKYSSFLAQVLQENELSVDAIPANEIESFVKNVGGVAIIKGSPISATKAYEGGMKERIAEDFAFGAEPTIGICLVLAILASEQFYKVFGRWPGSEAGDIDMDVAEVERFATKALTTVHIDAGELPEEMDNAITEVVRGGFLTPPTTAAFFGGIAAQEVIKLVTNQYNPLDNTAVVDLVKSGVDKFKL</sequence>
<dbReference type="GO" id="GO:0045116">
    <property type="term" value="P:protein neddylation"/>
    <property type="evidence" value="ECO:0007669"/>
    <property type="project" value="UniProtKB-UniRule"/>
</dbReference>
<gene>
    <name evidence="7" type="ORF">EHS24_003171</name>
</gene>
<keyword evidence="3 4" id="KW-0833">Ubl conjugation pathway</keyword>
<evidence type="ECO:0000256" key="4">
    <source>
        <dbReference type="PIRNR" id="PIRNR039099"/>
    </source>
</evidence>
<evidence type="ECO:0000256" key="2">
    <source>
        <dbReference type="ARBA" id="ARBA00006868"/>
    </source>
</evidence>
<dbReference type="RefSeq" id="XP_028472758.1">
    <property type="nucleotide sequence ID" value="XM_028618870.1"/>
</dbReference>
<evidence type="ECO:0000313" key="8">
    <source>
        <dbReference type="Proteomes" id="UP000279236"/>
    </source>
</evidence>
<protein>
    <recommendedName>
        <fullName evidence="4">NEDD8-activating enzyme E1 regulatory subunit</fullName>
    </recommendedName>
</protein>
<keyword evidence="8" id="KW-1185">Reference proteome</keyword>
<name>A0A427XFB7_9TREE</name>
<comment type="similarity">
    <text evidence="2 4">Belongs to the ubiquitin-activating E1 family. ULA1 subfamily.</text>
</comment>
<dbReference type="PIRSF" id="PIRSF039099">
    <property type="entry name" value="APP-BP1"/>
    <property type="match status" value="1"/>
</dbReference>
<reference evidence="7 8" key="1">
    <citation type="submission" date="2018-11" db="EMBL/GenBank/DDBJ databases">
        <title>Genome sequence of Apiotrichum porosum DSM 27194.</title>
        <authorList>
            <person name="Aliyu H."/>
            <person name="Gorte O."/>
            <person name="Ochsenreither K."/>
        </authorList>
    </citation>
    <scope>NUCLEOTIDE SEQUENCE [LARGE SCALE GENOMIC DNA]</scope>
    <source>
        <strain evidence="7 8">DSM 27194</strain>
    </source>
</reference>
<dbReference type="GO" id="GO:0019781">
    <property type="term" value="F:NEDD8 activating enzyme activity"/>
    <property type="evidence" value="ECO:0007669"/>
    <property type="project" value="UniProtKB-UniRule"/>
</dbReference>
<dbReference type="GO" id="GO:0005737">
    <property type="term" value="C:cytoplasm"/>
    <property type="evidence" value="ECO:0007669"/>
    <property type="project" value="TreeGrafter"/>
</dbReference>
<comment type="pathway">
    <text evidence="1 4">Protein modification; protein neddylation.</text>
</comment>
<feature type="region of interest" description="Disordered" evidence="5">
    <location>
        <begin position="1"/>
        <end position="20"/>
    </location>
</feature>
<feature type="region of interest" description="Disordered" evidence="5">
    <location>
        <begin position="37"/>
        <end position="59"/>
    </location>
</feature>
<dbReference type="InterPro" id="IPR035985">
    <property type="entry name" value="Ubiquitin-activating_enz"/>
</dbReference>
<dbReference type="Gene3D" id="3.40.50.720">
    <property type="entry name" value="NAD(P)-binding Rossmann-like Domain"/>
    <property type="match status" value="2"/>
</dbReference>
<dbReference type="PANTHER" id="PTHR10953">
    <property type="entry name" value="UBIQUITIN-ACTIVATING ENZYME E1"/>
    <property type="match status" value="1"/>
</dbReference>
<dbReference type="InterPro" id="IPR030667">
    <property type="entry name" value="APP-BP1"/>
</dbReference>
<organism evidence="7 8">
    <name type="scientific">Apiotrichum porosum</name>
    <dbReference type="NCBI Taxonomy" id="105984"/>
    <lineage>
        <taxon>Eukaryota</taxon>
        <taxon>Fungi</taxon>
        <taxon>Dikarya</taxon>
        <taxon>Basidiomycota</taxon>
        <taxon>Agaricomycotina</taxon>
        <taxon>Tremellomycetes</taxon>
        <taxon>Trichosporonales</taxon>
        <taxon>Trichosporonaceae</taxon>
        <taxon>Apiotrichum</taxon>
    </lineage>
</organism>
<proteinExistence type="inferred from homology"/>
<evidence type="ECO:0000256" key="5">
    <source>
        <dbReference type="SAM" id="MobiDB-lite"/>
    </source>
</evidence>
<dbReference type="PANTHER" id="PTHR10953:SF29">
    <property type="entry name" value="NEDD8-ACTIVATING ENZYME E1 REGULATORY SUBUNIT"/>
    <property type="match status" value="1"/>
</dbReference>
<dbReference type="STRING" id="105984.A0A427XFB7"/>
<feature type="compositionally biased region" description="Pro residues" evidence="5">
    <location>
        <begin position="1"/>
        <end position="15"/>
    </location>
</feature>
<accession>A0A427XFB7</accession>
<dbReference type="InterPro" id="IPR000594">
    <property type="entry name" value="ThiF_NAD_FAD-bd"/>
</dbReference>
<dbReference type="GeneID" id="39587714"/>
<dbReference type="UniPathway" id="UPA00885"/>
<dbReference type="EMBL" id="RSCE01000015">
    <property type="protein sequence ID" value="RSH77611.1"/>
    <property type="molecule type" value="Genomic_DNA"/>
</dbReference>
<comment type="function">
    <text evidence="4">Regulatory subunit of the dimeric UBA3-ULA1 E1 enzyme.</text>
</comment>
<dbReference type="OrthoDB" id="1708823at2759"/>
<dbReference type="AlphaFoldDB" id="A0A427XFB7"/>
<evidence type="ECO:0000313" key="7">
    <source>
        <dbReference type="EMBL" id="RSH77611.1"/>
    </source>
</evidence>
<dbReference type="Pfam" id="PF00899">
    <property type="entry name" value="ThiF"/>
    <property type="match status" value="1"/>
</dbReference>
<dbReference type="Proteomes" id="UP000279236">
    <property type="component" value="Unassembled WGS sequence"/>
</dbReference>
<evidence type="ECO:0000259" key="6">
    <source>
        <dbReference type="Pfam" id="PF00899"/>
    </source>
</evidence>
<comment type="caution">
    <text evidence="7">The sequence shown here is derived from an EMBL/GenBank/DDBJ whole genome shotgun (WGS) entry which is preliminary data.</text>
</comment>
<dbReference type="InterPro" id="IPR045886">
    <property type="entry name" value="ThiF/MoeB/HesA"/>
</dbReference>
<evidence type="ECO:0000256" key="3">
    <source>
        <dbReference type="ARBA" id="ARBA00022786"/>
    </source>
</evidence>
<evidence type="ECO:0000256" key="1">
    <source>
        <dbReference type="ARBA" id="ARBA00005032"/>
    </source>
</evidence>
<dbReference type="SUPFAM" id="SSF69572">
    <property type="entry name" value="Activating enzymes of the ubiquitin-like proteins"/>
    <property type="match status" value="1"/>
</dbReference>